<accession>A0A7M5VC44</accession>
<organism evidence="1 2">
    <name type="scientific">Clytia hemisphaerica</name>
    <dbReference type="NCBI Taxonomy" id="252671"/>
    <lineage>
        <taxon>Eukaryota</taxon>
        <taxon>Metazoa</taxon>
        <taxon>Cnidaria</taxon>
        <taxon>Hydrozoa</taxon>
        <taxon>Hydroidolina</taxon>
        <taxon>Leptothecata</taxon>
        <taxon>Obeliida</taxon>
        <taxon>Clytiidae</taxon>
        <taxon>Clytia</taxon>
    </lineage>
</organism>
<name>A0A7M5VC44_9CNID</name>
<dbReference type="OrthoDB" id="6132182at2759"/>
<proteinExistence type="predicted"/>
<sequence length="294" mass="33248">MTSKMYLLTGLSLSIILSIPLVSCGTIVPLLKSSQSVSKYSNITLQWKLLPLADEQIDWITVHYQKDNARKIRPIWEDITGTTTFGNSKFNASLMVIVQKNTIDVTIQNIEESMLIYLTAVFINQKGEIQRGPMYSKYKISVNVGYVKATSRPICYKATGRSPGIFKIPMSGKIIAIKLEHVSGFLRCSPNLKSYWACNCCYKPSTVLTLVTDFLNNPQFPVKKFETKVGYKEITVPGFHHMSKNLILPAPNLTGPYNGREGESMKVWFSEDFIPWRDANNSGQQCVHVWVNYQ</sequence>
<reference evidence="1" key="1">
    <citation type="submission" date="2021-01" db="UniProtKB">
        <authorList>
            <consortium name="EnsemblMetazoa"/>
        </authorList>
    </citation>
    <scope>IDENTIFICATION</scope>
</reference>
<keyword evidence="2" id="KW-1185">Reference proteome</keyword>
<evidence type="ECO:0000313" key="1">
    <source>
        <dbReference type="EnsemblMetazoa" id="CLYHEMP011431.1"/>
    </source>
</evidence>
<evidence type="ECO:0000313" key="2">
    <source>
        <dbReference type="Proteomes" id="UP000594262"/>
    </source>
</evidence>
<dbReference type="EnsemblMetazoa" id="CLYHEMT011431.1">
    <property type="protein sequence ID" value="CLYHEMP011431.1"/>
    <property type="gene ID" value="CLYHEMG011431"/>
</dbReference>
<dbReference type="AlphaFoldDB" id="A0A7M5VC44"/>
<dbReference type="Proteomes" id="UP000594262">
    <property type="component" value="Unplaced"/>
</dbReference>
<protein>
    <submittedName>
        <fullName evidence="1">Uncharacterized protein</fullName>
    </submittedName>
</protein>